<evidence type="ECO:0000313" key="2">
    <source>
        <dbReference type="Proteomes" id="UP000770717"/>
    </source>
</evidence>
<protein>
    <submittedName>
        <fullName evidence="1">Uncharacterized protein</fullName>
    </submittedName>
</protein>
<gene>
    <name evidence="1" type="ORF">GDO78_018736</name>
</gene>
<accession>A0A8J6EJ01</accession>
<proteinExistence type="predicted"/>
<keyword evidence="2" id="KW-1185">Reference proteome</keyword>
<dbReference type="AlphaFoldDB" id="A0A8J6EJ01"/>
<reference evidence="1" key="1">
    <citation type="thesis" date="2020" institute="ProQuest LLC" country="789 East Eisenhower Parkway, Ann Arbor, MI, USA">
        <title>Comparative Genomics and Chromosome Evolution.</title>
        <authorList>
            <person name="Mudd A.B."/>
        </authorList>
    </citation>
    <scope>NUCLEOTIDE SEQUENCE</scope>
    <source>
        <strain evidence="1">HN-11 Male</strain>
        <tissue evidence="1">Kidney and liver</tissue>
    </source>
</reference>
<name>A0A8J6EJ01_ELECQ</name>
<dbReference type="Proteomes" id="UP000770717">
    <property type="component" value="Unassembled WGS sequence"/>
</dbReference>
<organism evidence="1 2">
    <name type="scientific">Eleutherodactylus coqui</name>
    <name type="common">Puerto Rican coqui</name>
    <dbReference type="NCBI Taxonomy" id="57060"/>
    <lineage>
        <taxon>Eukaryota</taxon>
        <taxon>Metazoa</taxon>
        <taxon>Chordata</taxon>
        <taxon>Craniata</taxon>
        <taxon>Vertebrata</taxon>
        <taxon>Euteleostomi</taxon>
        <taxon>Amphibia</taxon>
        <taxon>Batrachia</taxon>
        <taxon>Anura</taxon>
        <taxon>Neobatrachia</taxon>
        <taxon>Hyloidea</taxon>
        <taxon>Eleutherodactylidae</taxon>
        <taxon>Eleutherodactylinae</taxon>
        <taxon>Eleutherodactylus</taxon>
        <taxon>Eleutherodactylus</taxon>
    </lineage>
</organism>
<dbReference type="EMBL" id="WNTK01000345">
    <property type="protein sequence ID" value="KAG9470153.1"/>
    <property type="molecule type" value="Genomic_DNA"/>
</dbReference>
<sequence length="86" mass="8907">MGFHKINCTVILNSGGGGGGGLLGHAGLSVAAAGRCHIAAAGMPLDHLVFSIQSCMHQSLSMCSMYRGTLCRRDSVLSSQLQAQNF</sequence>
<evidence type="ECO:0000313" key="1">
    <source>
        <dbReference type="EMBL" id="KAG9470153.1"/>
    </source>
</evidence>
<comment type="caution">
    <text evidence="1">The sequence shown here is derived from an EMBL/GenBank/DDBJ whole genome shotgun (WGS) entry which is preliminary data.</text>
</comment>